<keyword evidence="6 10" id="KW-0460">Magnesium</keyword>
<dbReference type="GO" id="GO:0004634">
    <property type="term" value="F:phosphopyruvate hydratase activity"/>
    <property type="evidence" value="ECO:0007669"/>
    <property type="project" value="UniProtKB-UniRule"/>
</dbReference>
<dbReference type="SFLD" id="SFLDF00002">
    <property type="entry name" value="enolase"/>
    <property type="match status" value="1"/>
</dbReference>
<name>A0A937LEA3_9GAMM</name>
<feature type="binding site" evidence="12">
    <location>
        <position position="290"/>
    </location>
    <ligand>
        <name>substrate</name>
    </ligand>
</feature>
<dbReference type="InterPro" id="IPR036849">
    <property type="entry name" value="Enolase-like_C_sf"/>
</dbReference>
<dbReference type="Gene3D" id="3.30.390.10">
    <property type="entry name" value="Enolase-like, N-terminal domain"/>
    <property type="match status" value="1"/>
</dbReference>
<dbReference type="SFLD" id="SFLDS00001">
    <property type="entry name" value="Enolase"/>
    <property type="match status" value="1"/>
</dbReference>
<evidence type="ECO:0000256" key="6">
    <source>
        <dbReference type="ARBA" id="ARBA00022842"/>
    </source>
</evidence>
<evidence type="ECO:0000259" key="14">
    <source>
        <dbReference type="SMART" id="SM01192"/>
    </source>
</evidence>
<dbReference type="InterPro" id="IPR020811">
    <property type="entry name" value="Enolase_N"/>
</dbReference>
<dbReference type="AlphaFoldDB" id="A0A937LEA3"/>
<evidence type="ECO:0000259" key="15">
    <source>
        <dbReference type="SMART" id="SM01193"/>
    </source>
</evidence>
<dbReference type="InterPro" id="IPR020810">
    <property type="entry name" value="Enolase_C"/>
</dbReference>
<feature type="domain" description="Enolase C-terminal TIM barrel" evidence="14">
    <location>
        <begin position="145"/>
        <end position="428"/>
    </location>
</feature>
<dbReference type="EC" id="4.2.1.11" evidence="3 10"/>
<keyword evidence="10" id="KW-0963">Cytoplasm</keyword>
<feature type="binding site" evidence="12">
    <location>
        <position position="393"/>
    </location>
    <ligand>
        <name>substrate</name>
    </ligand>
</feature>
<protein>
    <recommendedName>
        <fullName evidence="4 10">Enolase</fullName>
        <ecNumber evidence="3 10">4.2.1.11</ecNumber>
    </recommendedName>
    <alternativeName>
        <fullName evidence="10">2-phospho-D-glycerate hydro-lyase</fullName>
    </alternativeName>
    <alternativeName>
        <fullName evidence="10">2-phosphoglycerate dehydratase</fullName>
    </alternativeName>
</protein>
<reference evidence="16" key="1">
    <citation type="submission" date="2020-10" db="EMBL/GenBank/DDBJ databases">
        <title>Microbiome of the Black Sea water column analyzed by genome centric metagenomics.</title>
        <authorList>
            <person name="Cabello-Yeves P.J."/>
            <person name="Callieri C."/>
            <person name="Picazo A."/>
            <person name="Mehrshad M."/>
            <person name="Haro-Moreno J.M."/>
            <person name="Roda-Garcia J."/>
            <person name="Dzembekova N."/>
            <person name="Slabakova V."/>
            <person name="Slabakova N."/>
            <person name="Moncheva S."/>
            <person name="Rodriguez-Valera F."/>
        </authorList>
    </citation>
    <scope>NUCLEOTIDE SEQUENCE</scope>
    <source>
        <strain evidence="16">BS307-5m-G49</strain>
    </source>
</reference>
<evidence type="ECO:0000313" key="17">
    <source>
        <dbReference type="Proteomes" id="UP000744438"/>
    </source>
</evidence>
<comment type="subunit">
    <text evidence="10">Component of the RNA degradosome, a multiprotein complex involved in RNA processing and mRNA degradation.</text>
</comment>
<evidence type="ECO:0000256" key="8">
    <source>
        <dbReference type="ARBA" id="ARBA00023239"/>
    </source>
</evidence>
<dbReference type="HAMAP" id="MF_00318">
    <property type="entry name" value="Enolase"/>
    <property type="match status" value="1"/>
</dbReference>
<feature type="binding site" evidence="10 13">
    <location>
        <position position="317"/>
    </location>
    <ligand>
        <name>Mg(2+)</name>
        <dbReference type="ChEBI" id="CHEBI:18420"/>
    </ligand>
</feature>
<dbReference type="Pfam" id="PF00113">
    <property type="entry name" value="Enolase_C"/>
    <property type="match status" value="1"/>
</dbReference>
<organism evidence="16 17">
    <name type="scientific">SAR86 cluster bacterium</name>
    <dbReference type="NCBI Taxonomy" id="2030880"/>
    <lineage>
        <taxon>Bacteria</taxon>
        <taxon>Pseudomonadati</taxon>
        <taxon>Pseudomonadota</taxon>
        <taxon>Gammaproteobacteria</taxon>
        <taxon>SAR86 cluster</taxon>
    </lineage>
</organism>
<accession>A0A937LEA3</accession>
<evidence type="ECO:0000313" key="16">
    <source>
        <dbReference type="EMBL" id="MBL6811637.1"/>
    </source>
</evidence>
<dbReference type="PANTHER" id="PTHR11902:SF1">
    <property type="entry name" value="ENOLASE"/>
    <property type="match status" value="1"/>
</dbReference>
<feature type="binding site" evidence="10 13">
    <location>
        <position position="290"/>
    </location>
    <ligand>
        <name>Mg(2+)</name>
        <dbReference type="ChEBI" id="CHEBI:18420"/>
    </ligand>
</feature>
<gene>
    <name evidence="10 16" type="primary">eno</name>
    <name evidence="16" type="ORF">ISQ63_01990</name>
</gene>
<feature type="binding site" evidence="12">
    <location>
        <position position="170"/>
    </location>
    <ligand>
        <name>substrate</name>
    </ligand>
</feature>
<dbReference type="EMBL" id="JADHQC010000007">
    <property type="protein sequence ID" value="MBL6811637.1"/>
    <property type="molecule type" value="Genomic_DNA"/>
</dbReference>
<evidence type="ECO:0000256" key="1">
    <source>
        <dbReference type="ARBA" id="ARBA00005031"/>
    </source>
</evidence>
<comment type="cofactor">
    <cofactor evidence="10">
        <name>Mg(2+)</name>
        <dbReference type="ChEBI" id="CHEBI:18420"/>
    </cofactor>
    <text evidence="10">Binds a second Mg(2+) ion via substrate during catalysis.</text>
</comment>
<keyword evidence="7 10" id="KW-0324">Glycolysis</keyword>
<dbReference type="GO" id="GO:0000015">
    <property type="term" value="C:phosphopyruvate hydratase complex"/>
    <property type="evidence" value="ECO:0007669"/>
    <property type="project" value="InterPro"/>
</dbReference>
<comment type="similarity">
    <text evidence="2 10">Belongs to the enolase family.</text>
</comment>
<dbReference type="Proteomes" id="UP000744438">
    <property type="component" value="Unassembled WGS sequence"/>
</dbReference>
<comment type="cofactor">
    <cofactor evidence="13">
        <name>Mg(2+)</name>
        <dbReference type="ChEBI" id="CHEBI:18420"/>
    </cofactor>
    <text evidence="13">Mg(2+) is required for catalysis and for stabilizing the dimer.</text>
</comment>
<dbReference type="Pfam" id="PF03952">
    <property type="entry name" value="Enolase_N"/>
    <property type="match status" value="1"/>
</dbReference>
<keyword evidence="5 10" id="KW-0964">Secreted</keyword>
<evidence type="ECO:0000256" key="4">
    <source>
        <dbReference type="ARBA" id="ARBA00017068"/>
    </source>
</evidence>
<dbReference type="SFLD" id="SFLDG00178">
    <property type="entry name" value="enolase"/>
    <property type="match status" value="1"/>
</dbReference>
<dbReference type="NCBIfam" id="TIGR01060">
    <property type="entry name" value="eno"/>
    <property type="match status" value="1"/>
</dbReference>
<comment type="pathway">
    <text evidence="1 10">Carbohydrate degradation; glycolysis; pyruvate from D-glyceraldehyde 3-phosphate: step 4/5.</text>
</comment>
<feature type="domain" description="Enolase N-terminal" evidence="15">
    <location>
        <begin position="3"/>
        <end position="132"/>
    </location>
</feature>
<evidence type="ECO:0000256" key="12">
    <source>
        <dbReference type="PIRSR" id="PIRSR001400-2"/>
    </source>
</evidence>
<dbReference type="GO" id="GO:0009986">
    <property type="term" value="C:cell surface"/>
    <property type="evidence" value="ECO:0007669"/>
    <property type="project" value="UniProtKB-SubCell"/>
</dbReference>
<evidence type="ECO:0000256" key="10">
    <source>
        <dbReference type="HAMAP-Rule" id="MF_00318"/>
    </source>
</evidence>
<dbReference type="CDD" id="cd03313">
    <property type="entry name" value="enolase"/>
    <property type="match status" value="1"/>
</dbReference>
<feature type="binding site" evidence="12">
    <location>
        <position position="317"/>
    </location>
    <ligand>
        <name>substrate</name>
    </ligand>
</feature>
<feature type="binding site" evidence="10">
    <location>
        <position position="372"/>
    </location>
    <ligand>
        <name>(2R)-2-phosphoglycerate</name>
        <dbReference type="ChEBI" id="CHEBI:58289"/>
    </ligand>
</feature>
<dbReference type="PROSITE" id="PS00164">
    <property type="entry name" value="ENOLASE"/>
    <property type="match status" value="1"/>
</dbReference>
<evidence type="ECO:0000256" key="7">
    <source>
        <dbReference type="ARBA" id="ARBA00023152"/>
    </source>
</evidence>
<dbReference type="PRINTS" id="PR00148">
    <property type="entry name" value="ENOLASE"/>
</dbReference>
<evidence type="ECO:0000256" key="3">
    <source>
        <dbReference type="ARBA" id="ARBA00012058"/>
    </source>
</evidence>
<evidence type="ECO:0000256" key="5">
    <source>
        <dbReference type="ARBA" id="ARBA00022525"/>
    </source>
</evidence>
<feature type="binding site" evidence="10">
    <location>
        <position position="393"/>
    </location>
    <ligand>
        <name>(2R)-2-phosphoglycerate</name>
        <dbReference type="ChEBI" id="CHEBI:58289"/>
    </ligand>
</feature>
<dbReference type="InterPro" id="IPR020809">
    <property type="entry name" value="Enolase_CS"/>
</dbReference>
<comment type="catalytic activity">
    <reaction evidence="10">
        <text>(2R)-2-phosphoglycerate = phosphoenolpyruvate + H2O</text>
        <dbReference type="Rhea" id="RHEA:10164"/>
        <dbReference type="ChEBI" id="CHEBI:15377"/>
        <dbReference type="ChEBI" id="CHEBI:58289"/>
        <dbReference type="ChEBI" id="CHEBI:58702"/>
        <dbReference type="EC" id="4.2.1.11"/>
    </reaction>
</comment>
<feature type="binding site" evidence="10">
    <location>
        <position position="371"/>
    </location>
    <ligand>
        <name>(2R)-2-phosphoglycerate</name>
        <dbReference type="ChEBI" id="CHEBI:58289"/>
    </ligand>
</feature>
<dbReference type="PIRSF" id="PIRSF001400">
    <property type="entry name" value="Enolase"/>
    <property type="match status" value="1"/>
</dbReference>
<dbReference type="SMART" id="SM01192">
    <property type="entry name" value="Enolase_C"/>
    <property type="match status" value="1"/>
</dbReference>
<keyword evidence="8 10" id="KW-0456">Lyase</keyword>
<keyword evidence="10 13" id="KW-0479">Metal-binding</keyword>
<evidence type="ECO:0000256" key="2">
    <source>
        <dbReference type="ARBA" id="ARBA00009604"/>
    </source>
</evidence>
<feature type="binding site" evidence="12">
    <location>
        <position position="161"/>
    </location>
    <ligand>
        <name>substrate</name>
    </ligand>
</feature>
<comment type="caution">
    <text evidence="16">The sequence shown here is derived from an EMBL/GenBank/DDBJ whole genome shotgun (WGS) entry which is preliminary data.</text>
</comment>
<dbReference type="GO" id="GO:0006096">
    <property type="term" value="P:glycolytic process"/>
    <property type="evidence" value="ECO:0007669"/>
    <property type="project" value="UniProtKB-UniRule"/>
</dbReference>
<dbReference type="InterPro" id="IPR029017">
    <property type="entry name" value="Enolase-like_N"/>
</dbReference>
<dbReference type="GO" id="GO:0000287">
    <property type="term" value="F:magnesium ion binding"/>
    <property type="evidence" value="ECO:0007669"/>
    <property type="project" value="UniProtKB-UniRule"/>
</dbReference>
<evidence type="ECO:0000256" key="13">
    <source>
        <dbReference type="PIRSR" id="PIRSR001400-3"/>
    </source>
</evidence>
<dbReference type="Gene3D" id="3.20.20.120">
    <property type="entry name" value="Enolase-like C-terminal domain"/>
    <property type="match status" value="1"/>
</dbReference>
<dbReference type="SUPFAM" id="SSF54826">
    <property type="entry name" value="Enolase N-terminal domain-like"/>
    <property type="match status" value="1"/>
</dbReference>
<dbReference type="InterPro" id="IPR000941">
    <property type="entry name" value="Enolase"/>
</dbReference>
<sequence>MKIKAIKAFEILDSRGTPTIAALIDTDDDFKEIGFVPSGASTGSREAIEKRDGGNNFNGKGVAQVIKNAEENLFPELIGMKIGSQVEFDSKLIELDGTKNKKNFGANIILSLSLAYCRLSASAEKKPLYEYIHNYFRENFFSEVKMKMPLPMMNILNGGAHANNQLDFQEFMIQPVGFSSFKEGLICGVEVFNFLKKTLNKKGFSTAVGDEGGFAPGIDSAEEALDLISSSIQEAGYEVDKDVTFALDCAATELLKNKEYVFSNKEKLSSDELIEYLSNLANQYPITSIEDGLDENDWVGWESLTKKLGKKTQLVGDDLFVTNKDILQEGIDRNIANSVLVKINQIGTISETFETICLAYQHNYKCVISHRSGETEDNFIADLAVGTGAGQIKTGAPSRSDRTSKYNRLLMIDAMEDLEFLGRQELIN</sequence>
<evidence type="ECO:0000256" key="11">
    <source>
        <dbReference type="PIRSR" id="PIRSR001400-1"/>
    </source>
</evidence>
<feature type="binding site" evidence="12">
    <location>
        <begin position="369"/>
        <end position="372"/>
    </location>
    <ligand>
        <name>substrate</name>
    </ligand>
</feature>
<feature type="binding site" evidence="10 13">
    <location>
        <position position="248"/>
    </location>
    <ligand>
        <name>Mg(2+)</name>
        <dbReference type="ChEBI" id="CHEBI:18420"/>
    </ligand>
</feature>
<feature type="active site" description="Proton donor" evidence="10 11">
    <location>
        <position position="211"/>
    </location>
</feature>
<comment type="function">
    <text evidence="9 10">Catalyzes the reversible conversion of 2-phosphoglycerate (2-PG) into phosphoenolpyruvate (PEP). It is essential for the degradation of carbohydrates via glycolysis.</text>
</comment>
<dbReference type="PANTHER" id="PTHR11902">
    <property type="entry name" value="ENOLASE"/>
    <property type="match status" value="1"/>
</dbReference>
<dbReference type="SUPFAM" id="SSF51604">
    <property type="entry name" value="Enolase C-terminal domain-like"/>
    <property type="match status" value="1"/>
</dbReference>
<feature type="binding site" evidence="10">
    <location>
        <position position="169"/>
    </location>
    <ligand>
        <name>(2R)-2-phosphoglycerate</name>
        <dbReference type="ChEBI" id="CHEBI:58289"/>
    </ligand>
</feature>
<proteinExistence type="inferred from homology"/>
<feature type="active site" description="Proton acceptor" evidence="10 11">
    <location>
        <position position="342"/>
    </location>
</feature>
<comment type="subcellular location">
    <subcellularLocation>
        <location evidence="10">Cytoplasm</location>
    </subcellularLocation>
    <subcellularLocation>
        <location evidence="10">Secreted</location>
    </subcellularLocation>
    <subcellularLocation>
        <location evidence="10">Cell surface</location>
    </subcellularLocation>
    <text evidence="10">Fractions of enolase are present in both the cytoplasm and on the cell surface.</text>
</comment>
<dbReference type="GO" id="GO:0005576">
    <property type="term" value="C:extracellular region"/>
    <property type="evidence" value="ECO:0007669"/>
    <property type="project" value="UniProtKB-SubCell"/>
</dbReference>
<dbReference type="SMART" id="SM01193">
    <property type="entry name" value="Enolase_N"/>
    <property type="match status" value="1"/>
</dbReference>
<feature type="binding site" evidence="10">
    <location>
        <position position="342"/>
    </location>
    <ligand>
        <name>(2R)-2-phosphoglycerate</name>
        <dbReference type="ChEBI" id="CHEBI:58289"/>
    </ligand>
</feature>
<evidence type="ECO:0000256" key="9">
    <source>
        <dbReference type="ARBA" id="ARBA00045763"/>
    </source>
</evidence>